<protein>
    <recommendedName>
        <fullName evidence="3">DUF3820 family protein</fullName>
    </recommendedName>
</protein>
<gene>
    <name evidence="1" type="ORF">FCN74_08760</name>
</gene>
<dbReference type="Proteomes" id="UP000306552">
    <property type="component" value="Unassembled WGS sequence"/>
</dbReference>
<keyword evidence="2" id="KW-1185">Reference proteome</keyword>
<proteinExistence type="predicted"/>
<accession>A0A4U5TPP3</accession>
<comment type="caution">
    <text evidence="1">The sequence shown here is derived from an EMBL/GenBank/DDBJ whole genome shotgun (WGS) entry which is preliminary data.</text>
</comment>
<dbReference type="EMBL" id="SWMU01000003">
    <property type="protein sequence ID" value="TKS56099.1"/>
    <property type="molecule type" value="Genomic_DNA"/>
</dbReference>
<dbReference type="RefSeq" id="WP_138932216.1">
    <property type="nucleotide sequence ID" value="NZ_SWMU01000003.1"/>
</dbReference>
<reference evidence="1 2" key="1">
    <citation type="submission" date="2019-04" db="EMBL/GenBank/DDBJ databases">
        <title>Psychroflexus halotolerans sp. nov., isolated from a marine solar saltern.</title>
        <authorList>
            <person name="Feng X."/>
        </authorList>
    </citation>
    <scope>NUCLEOTIDE SEQUENCE [LARGE SCALE GENOMIC DNA]</scope>
    <source>
        <strain evidence="1 2">WDS2C27</strain>
    </source>
</reference>
<organism evidence="1 2">
    <name type="scientific">Mesohalobacter halotolerans</name>
    <dbReference type="NCBI Taxonomy" id="1883405"/>
    <lineage>
        <taxon>Bacteria</taxon>
        <taxon>Pseudomonadati</taxon>
        <taxon>Bacteroidota</taxon>
        <taxon>Flavobacteriia</taxon>
        <taxon>Flavobacteriales</taxon>
        <taxon>Flavobacteriaceae</taxon>
        <taxon>Mesohalobacter</taxon>
    </lineage>
</organism>
<dbReference type="Pfam" id="PF12843">
    <property type="entry name" value="QSregVF_b"/>
    <property type="match status" value="1"/>
</dbReference>
<sequence>MEELNSKAYLKTLANTKMPFGKYKGYYLIDIPEYYLLWYKQKGFPKNKLGLQMQEILELKVNGLEDIIRPLKNS</sequence>
<evidence type="ECO:0008006" key="3">
    <source>
        <dbReference type="Google" id="ProtNLM"/>
    </source>
</evidence>
<dbReference type="OrthoDB" id="9807855at2"/>
<name>A0A4U5TPP3_9FLAO</name>
<evidence type="ECO:0000313" key="1">
    <source>
        <dbReference type="EMBL" id="TKS56099.1"/>
    </source>
</evidence>
<evidence type="ECO:0000313" key="2">
    <source>
        <dbReference type="Proteomes" id="UP000306552"/>
    </source>
</evidence>
<dbReference type="InterPro" id="IPR024530">
    <property type="entry name" value="QSregVF_b"/>
</dbReference>
<dbReference type="AlphaFoldDB" id="A0A4U5TPP3"/>